<reference evidence="1 2" key="1">
    <citation type="journal article" date="2020" name="bioRxiv">
        <title>A chromosome-scale genome assembly for the Fusarium oxysporum strain Fo5176 to establish a model Arabidopsis-fungal pathosystem.</title>
        <authorList>
            <person name="Fokkens L."/>
            <person name="Guo L."/>
            <person name="Dora S."/>
            <person name="Wang B."/>
            <person name="Ye K."/>
            <person name="Sanchez-Rodriguez C."/>
            <person name="Croll D."/>
        </authorList>
    </citation>
    <scope>NUCLEOTIDE SEQUENCE [LARGE SCALE GENOMIC DNA]</scope>
    <source>
        <strain evidence="1 2">Fo5176</strain>
    </source>
</reference>
<evidence type="ECO:0000313" key="1">
    <source>
        <dbReference type="EMBL" id="KAF6526264.1"/>
    </source>
</evidence>
<dbReference type="AlphaFoldDB" id="A0A8H6LN51"/>
<evidence type="ECO:0000313" key="2">
    <source>
        <dbReference type="Proteomes" id="UP000593570"/>
    </source>
</evidence>
<organism evidence="1 2">
    <name type="scientific">Fusarium oxysporum f. sp. conglutinans</name>
    <dbReference type="NCBI Taxonomy" id="100902"/>
    <lineage>
        <taxon>Eukaryota</taxon>
        <taxon>Fungi</taxon>
        <taxon>Dikarya</taxon>
        <taxon>Ascomycota</taxon>
        <taxon>Pezizomycotina</taxon>
        <taxon>Sordariomycetes</taxon>
        <taxon>Hypocreomycetidae</taxon>
        <taxon>Hypocreales</taxon>
        <taxon>Nectriaceae</taxon>
        <taxon>Fusarium</taxon>
        <taxon>Fusarium oxysporum species complex</taxon>
    </lineage>
</organism>
<sequence length="150" mass="16986">MSVNLPADHVEVAALHDRVKHISEENKFVNNENDYLQESNGGLATENNKLKKTLALTEERLQRITDFWRSAEEELTKQIAINEDLTKQLEAQGHHAAWKTTAVASATAYSHCEHHQYSHSCRRYPPAATTTEVGSPIVSVTKRQPRRMNP</sequence>
<gene>
    <name evidence="1" type="ORF">HZS61_009308</name>
</gene>
<proteinExistence type="predicted"/>
<accession>A0A8H6LN51</accession>
<protein>
    <submittedName>
        <fullName evidence="1">Uncharacterized protein</fullName>
    </submittedName>
</protein>
<comment type="caution">
    <text evidence="1">The sequence shown here is derived from an EMBL/GenBank/DDBJ whole genome shotgun (WGS) entry which is preliminary data.</text>
</comment>
<name>A0A8H6LN51_FUSOX</name>
<dbReference type="Proteomes" id="UP000593570">
    <property type="component" value="Unassembled WGS sequence"/>
</dbReference>
<dbReference type="EMBL" id="JACDXP010000003">
    <property type="protein sequence ID" value="KAF6526264.1"/>
    <property type="molecule type" value="Genomic_DNA"/>
</dbReference>